<evidence type="ECO:0000313" key="2">
    <source>
        <dbReference type="Proteomes" id="UP000019376"/>
    </source>
</evidence>
<name>S8BHS6_PENO1</name>
<dbReference type="HOGENOM" id="CLU_2347405_0_0_1"/>
<reference evidence="1 2" key="1">
    <citation type="journal article" date="2013" name="PLoS ONE">
        <title>Genomic and secretomic analyses reveal unique features of the lignocellulolytic enzyme system of Penicillium decumbens.</title>
        <authorList>
            <person name="Liu G."/>
            <person name="Zhang L."/>
            <person name="Wei X."/>
            <person name="Zou G."/>
            <person name="Qin Y."/>
            <person name="Ma L."/>
            <person name="Li J."/>
            <person name="Zheng H."/>
            <person name="Wang S."/>
            <person name="Wang C."/>
            <person name="Xun L."/>
            <person name="Zhao G.-P."/>
            <person name="Zhou Z."/>
            <person name="Qu Y."/>
        </authorList>
    </citation>
    <scope>NUCLEOTIDE SEQUENCE [LARGE SCALE GENOMIC DNA]</scope>
    <source>
        <strain evidence="2">114-2 / CGMCC 5302</strain>
    </source>
</reference>
<proteinExistence type="predicted"/>
<gene>
    <name evidence="1" type="ORF">PDE_09736</name>
</gene>
<accession>S8BHS6</accession>
<dbReference type="AlphaFoldDB" id="S8BHS6"/>
<evidence type="ECO:0000313" key="1">
    <source>
        <dbReference type="EMBL" id="EPS34772.1"/>
    </source>
</evidence>
<dbReference type="Proteomes" id="UP000019376">
    <property type="component" value="Unassembled WGS sequence"/>
</dbReference>
<protein>
    <submittedName>
        <fullName evidence="1">Uncharacterized protein</fullName>
    </submittedName>
</protein>
<dbReference type="EMBL" id="KB644415">
    <property type="protein sequence ID" value="EPS34772.1"/>
    <property type="molecule type" value="Genomic_DNA"/>
</dbReference>
<keyword evidence="2" id="KW-1185">Reference proteome</keyword>
<sequence>MTCKAQGQRTQVRDARRRVDDVFPRVPWARVSGAGRCIEVDLLPTPLLQYPKGHNSRLFRLTRSIVSPSSPWSSPAFRGSVRHAPTLLITRASGAHH</sequence>
<organism evidence="1 2">
    <name type="scientific">Penicillium oxalicum (strain 114-2 / CGMCC 5302)</name>
    <name type="common">Penicillium decumbens</name>
    <dbReference type="NCBI Taxonomy" id="933388"/>
    <lineage>
        <taxon>Eukaryota</taxon>
        <taxon>Fungi</taxon>
        <taxon>Dikarya</taxon>
        <taxon>Ascomycota</taxon>
        <taxon>Pezizomycotina</taxon>
        <taxon>Eurotiomycetes</taxon>
        <taxon>Eurotiomycetidae</taxon>
        <taxon>Eurotiales</taxon>
        <taxon>Aspergillaceae</taxon>
        <taxon>Penicillium</taxon>
    </lineage>
</organism>